<feature type="region of interest" description="Disordered" evidence="1">
    <location>
        <begin position="28"/>
        <end position="49"/>
    </location>
</feature>
<reference evidence="4" key="1">
    <citation type="submission" date="2012-12" db="EMBL/GenBank/DDBJ databases">
        <authorList>
            <person name="Hellsten U."/>
            <person name="Grimwood J."/>
            <person name="Chapman J.A."/>
            <person name="Shapiro H."/>
            <person name="Aerts A."/>
            <person name="Otillar R.P."/>
            <person name="Terry A.Y."/>
            <person name="Boore J.L."/>
            <person name="Simakov O."/>
            <person name="Marletaz F."/>
            <person name="Cho S.-J."/>
            <person name="Edsinger-Gonzales E."/>
            <person name="Havlak P."/>
            <person name="Kuo D.-H."/>
            <person name="Larsson T."/>
            <person name="Lv J."/>
            <person name="Arendt D."/>
            <person name="Savage R."/>
            <person name="Osoegawa K."/>
            <person name="de Jong P."/>
            <person name="Lindberg D.R."/>
            <person name="Seaver E.C."/>
            <person name="Weisblat D.A."/>
            <person name="Putnam N.H."/>
            <person name="Grigoriev I.V."/>
            <person name="Rokhsar D.S."/>
        </authorList>
    </citation>
    <scope>NUCLEOTIDE SEQUENCE</scope>
    <source>
        <strain evidence="4">I ESC-2004</strain>
    </source>
</reference>
<dbReference type="EMBL" id="KB296703">
    <property type="protein sequence ID" value="ELU11507.1"/>
    <property type="molecule type" value="Genomic_DNA"/>
</dbReference>
<dbReference type="STRING" id="283909.R7UZ02"/>
<dbReference type="EnsemblMetazoa" id="CapteT193919">
    <property type="protein sequence ID" value="CapteP193919"/>
    <property type="gene ID" value="CapteG193919"/>
</dbReference>
<accession>R7UZ02</accession>
<gene>
    <name evidence="2" type="ORF">CAPTEDRAFT_193919</name>
</gene>
<keyword evidence="4" id="KW-1185">Reference proteome</keyword>
<reference evidence="2 4" key="2">
    <citation type="journal article" date="2013" name="Nature">
        <title>Insights into bilaterian evolution from three spiralian genomes.</title>
        <authorList>
            <person name="Simakov O."/>
            <person name="Marletaz F."/>
            <person name="Cho S.J."/>
            <person name="Edsinger-Gonzales E."/>
            <person name="Havlak P."/>
            <person name="Hellsten U."/>
            <person name="Kuo D.H."/>
            <person name="Larsson T."/>
            <person name="Lv J."/>
            <person name="Arendt D."/>
            <person name="Savage R."/>
            <person name="Osoegawa K."/>
            <person name="de Jong P."/>
            <person name="Grimwood J."/>
            <person name="Chapman J.A."/>
            <person name="Shapiro H."/>
            <person name="Aerts A."/>
            <person name="Otillar R.P."/>
            <person name="Terry A.Y."/>
            <person name="Boore J.L."/>
            <person name="Grigoriev I.V."/>
            <person name="Lindberg D.R."/>
            <person name="Seaver E.C."/>
            <person name="Weisblat D.A."/>
            <person name="Putnam N.H."/>
            <person name="Rokhsar D.S."/>
        </authorList>
    </citation>
    <scope>NUCLEOTIDE SEQUENCE</scope>
    <source>
        <strain evidence="2 4">I ESC-2004</strain>
    </source>
</reference>
<dbReference type="HOGENOM" id="CLU_1847023_0_0_1"/>
<dbReference type="EMBL" id="AMQN01000896">
    <property type="status" value="NOT_ANNOTATED_CDS"/>
    <property type="molecule type" value="Genomic_DNA"/>
</dbReference>
<protein>
    <submittedName>
        <fullName evidence="2 3">Uncharacterized protein</fullName>
    </submittedName>
</protein>
<proteinExistence type="predicted"/>
<name>R7UZ02_CAPTE</name>
<evidence type="ECO:0000313" key="4">
    <source>
        <dbReference type="Proteomes" id="UP000014760"/>
    </source>
</evidence>
<dbReference type="AlphaFoldDB" id="R7UZ02"/>
<sequence>MAGQFRINSAYAQKYNKFREKEELQKLKDRYGDREEGDSTSESDDEFASCHKTNRSVKVIALAIRWVRSFRSNAEAELRCKKSQAVRVDFCGLALCNTQLAAPTGGVAVVCSLDNGELAVSAVLTASKFSCVSDVCGSP</sequence>
<organism evidence="2">
    <name type="scientific">Capitella teleta</name>
    <name type="common">Polychaete worm</name>
    <dbReference type="NCBI Taxonomy" id="283909"/>
    <lineage>
        <taxon>Eukaryota</taxon>
        <taxon>Metazoa</taxon>
        <taxon>Spiralia</taxon>
        <taxon>Lophotrochozoa</taxon>
        <taxon>Annelida</taxon>
        <taxon>Polychaeta</taxon>
        <taxon>Sedentaria</taxon>
        <taxon>Scolecida</taxon>
        <taxon>Capitellidae</taxon>
        <taxon>Capitella</taxon>
    </lineage>
</organism>
<dbReference type="Proteomes" id="UP000014760">
    <property type="component" value="Unassembled WGS sequence"/>
</dbReference>
<dbReference type="OrthoDB" id="10252032at2759"/>
<evidence type="ECO:0000256" key="1">
    <source>
        <dbReference type="SAM" id="MobiDB-lite"/>
    </source>
</evidence>
<evidence type="ECO:0000313" key="2">
    <source>
        <dbReference type="EMBL" id="ELU11507.1"/>
    </source>
</evidence>
<evidence type="ECO:0000313" key="3">
    <source>
        <dbReference type="EnsemblMetazoa" id="CapteP193919"/>
    </source>
</evidence>
<feature type="compositionally biased region" description="Acidic residues" evidence="1">
    <location>
        <begin position="35"/>
        <end position="47"/>
    </location>
</feature>
<reference evidence="3" key="3">
    <citation type="submission" date="2015-06" db="UniProtKB">
        <authorList>
            <consortium name="EnsemblMetazoa"/>
        </authorList>
    </citation>
    <scope>IDENTIFICATION</scope>
</reference>